<feature type="signal peptide" evidence="1">
    <location>
        <begin position="1"/>
        <end position="24"/>
    </location>
</feature>
<evidence type="ECO:0000313" key="2">
    <source>
        <dbReference type="EMBL" id="KAG8382088.1"/>
    </source>
</evidence>
<protein>
    <recommendedName>
        <fullName evidence="4">Secreted protein</fullName>
    </recommendedName>
</protein>
<comment type="caution">
    <text evidence="2">The sequence shown here is derived from an EMBL/GenBank/DDBJ whole genome shotgun (WGS) entry which is preliminary data.</text>
</comment>
<dbReference type="AlphaFoldDB" id="A0AAV6XSJ1"/>
<reference evidence="2" key="1">
    <citation type="submission" date="2019-10" db="EMBL/GenBank/DDBJ databases">
        <authorList>
            <person name="Zhang R."/>
            <person name="Pan Y."/>
            <person name="Wang J."/>
            <person name="Ma R."/>
            <person name="Yu S."/>
        </authorList>
    </citation>
    <scope>NUCLEOTIDE SEQUENCE</scope>
    <source>
        <strain evidence="2">LA-IB0</strain>
        <tissue evidence="2">Leaf</tissue>
    </source>
</reference>
<name>A0AAV6XSJ1_9LAMI</name>
<evidence type="ECO:0000256" key="1">
    <source>
        <dbReference type="SAM" id="SignalP"/>
    </source>
</evidence>
<proteinExistence type="predicted"/>
<evidence type="ECO:0008006" key="4">
    <source>
        <dbReference type="Google" id="ProtNLM"/>
    </source>
</evidence>
<sequence>MVHFQALFTLILLVILAFRSSATATATNAHGGHGEEAKWRWQRKPWMNHGSFRGPRERLVNPTVEQPFQIPKLPV</sequence>
<organism evidence="2 3">
    <name type="scientific">Buddleja alternifolia</name>
    <dbReference type="NCBI Taxonomy" id="168488"/>
    <lineage>
        <taxon>Eukaryota</taxon>
        <taxon>Viridiplantae</taxon>
        <taxon>Streptophyta</taxon>
        <taxon>Embryophyta</taxon>
        <taxon>Tracheophyta</taxon>
        <taxon>Spermatophyta</taxon>
        <taxon>Magnoliopsida</taxon>
        <taxon>eudicotyledons</taxon>
        <taxon>Gunneridae</taxon>
        <taxon>Pentapetalae</taxon>
        <taxon>asterids</taxon>
        <taxon>lamiids</taxon>
        <taxon>Lamiales</taxon>
        <taxon>Scrophulariaceae</taxon>
        <taxon>Buddlejeae</taxon>
        <taxon>Buddleja</taxon>
    </lineage>
</organism>
<gene>
    <name evidence="2" type="ORF">BUALT_Bualt05G0040100</name>
</gene>
<dbReference type="Proteomes" id="UP000826271">
    <property type="component" value="Unassembled WGS sequence"/>
</dbReference>
<keyword evidence="3" id="KW-1185">Reference proteome</keyword>
<keyword evidence="1" id="KW-0732">Signal</keyword>
<dbReference type="EMBL" id="WHWC01000005">
    <property type="protein sequence ID" value="KAG8382088.1"/>
    <property type="molecule type" value="Genomic_DNA"/>
</dbReference>
<feature type="chain" id="PRO_5043933292" description="Secreted protein" evidence="1">
    <location>
        <begin position="25"/>
        <end position="75"/>
    </location>
</feature>
<accession>A0AAV6XSJ1</accession>
<evidence type="ECO:0000313" key="3">
    <source>
        <dbReference type="Proteomes" id="UP000826271"/>
    </source>
</evidence>